<sequence length="141" mass="16015">MSLPTEDRQTEYKHASKNRLPESIWETISAFANTIGGRVILGVYENVHEHTFQAVGLSDPEKLKTTFLCDQQNPAIISAEVVQPNDIKIIQVDHHRLLEITVREIAADQPAIFLKNDRAETYLRINDTDRRISDIGPAIMH</sequence>
<dbReference type="InterPro" id="IPR007421">
    <property type="entry name" value="Schlafen_AlbA_2_dom"/>
</dbReference>
<dbReference type="Pfam" id="PF04326">
    <property type="entry name" value="SLFN_AlbA_2"/>
    <property type="match status" value="1"/>
</dbReference>
<evidence type="ECO:0000259" key="1">
    <source>
        <dbReference type="Pfam" id="PF04326"/>
    </source>
</evidence>
<protein>
    <submittedName>
        <fullName evidence="2">Helix-turn-helix domain-containing protein</fullName>
    </submittedName>
</protein>
<proteinExistence type="predicted"/>
<dbReference type="Proteomes" id="UP001597244">
    <property type="component" value="Unassembled WGS sequence"/>
</dbReference>
<dbReference type="RefSeq" id="WP_125576701.1">
    <property type="nucleotide sequence ID" value="NZ_JBHTOF010000032.1"/>
</dbReference>
<evidence type="ECO:0000313" key="2">
    <source>
        <dbReference type="EMBL" id="MFD1465387.1"/>
    </source>
</evidence>
<keyword evidence="3" id="KW-1185">Reference proteome</keyword>
<gene>
    <name evidence="2" type="ORF">ACFQ4L_04675</name>
</gene>
<dbReference type="Gene3D" id="3.30.950.30">
    <property type="entry name" value="Schlafen, AAA domain"/>
    <property type="match status" value="1"/>
</dbReference>
<name>A0ABW4DMZ2_9LACO</name>
<dbReference type="EMBL" id="JBHTOF010000032">
    <property type="protein sequence ID" value="MFD1465387.1"/>
    <property type="molecule type" value="Genomic_DNA"/>
</dbReference>
<reference evidence="3" key="1">
    <citation type="journal article" date="2019" name="Int. J. Syst. Evol. Microbiol.">
        <title>The Global Catalogue of Microorganisms (GCM) 10K type strain sequencing project: providing services to taxonomists for standard genome sequencing and annotation.</title>
        <authorList>
            <consortium name="The Broad Institute Genomics Platform"/>
            <consortium name="The Broad Institute Genome Sequencing Center for Infectious Disease"/>
            <person name="Wu L."/>
            <person name="Ma J."/>
        </authorList>
    </citation>
    <scope>NUCLEOTIDE SEQUENCE [LARGE SCALE GENOMIC DNA]</scope>
    <source>
        <strain evidence="3">CCM 8951</strain>
    </source>
</reference>
<dbReference type="InterPro" id="IPR038461">
    <property type="entry name" value="Schlafen_AlbA_2_dom_sf"/>
</dbReference>
<evidence type="ECO:0000313" key="3">
    <source>
        <dbReference type="Proteomes" id="UP001597244"/>
    </source>
</evidence>
<accession>A0ABW4DMZ2</accession>
<feature type="domain" description="Schlafen AlbA-2" evidence="1">
    <location>
        <begin position="6"/>
        <end position="132"/>
    </location>
</feature>
<organism evidence="2 3">
    <name type="scientific">Lapidilactobacillus mulanensis</name>
    <dbReference type="NCBI Taxonomy" id="2485999"/>
    <lineage>
        <taxon>Bacteria</taxon>
        <taxon>Bacillati</taxon>
        <taxon>Bacillota</taxon>
        <taxon>Bacilli</taxon>
        <taxon>Lactobacillales</taxon>
        <taxon>Lactobacillaceae</taxon>
        <taxon>Lapidilactobacillus</taxon>
    </lineage>
</organism>
<comment type="caution">
    <text evidence="2">The sequence shown here is derived from an EMBL/GenBank/DDBJ whole genome shotgun (WGS) entry which is preliminary data.</text>
</comment>